<feature type="region of interest" description="Disordered" evidence="1">
    <location>
        <begin position="69"/>
        <end position="88"/>
    </location>
</feature>
<feature type="compositionally biased region" description="Basic and acidic residues" evidence="1">
    <location>
        <begin position="73"/>
        <end position="82"/>
    </location>
</feature>
<protein>
    <submittedName>
        <fullName evidence="2">Uncharacterized protein</fullName>
    </submittedName>
</protein>
<name>C8VTX7_EMENI</name>
<organism evidence="2 3">
    <name type="scientific">Emericella nidulans (strain FGSC A4 / ATCC 38163 / CBS 112.46 / NRRL 194 / M139)</name>
    <name type="common">Aspergillus nidulans</name>
    <dbReference type="NCBI Taxonomy" id="227321"/>
    <lineage>
        <taxon>Eukaryota</taxon>
        <taxon>Fungi</taxon>
        <taxon>Dikarya</taxon>
        <taxon>Ascomycota</taxon>
        <taxon>Pezizomycotina</taxon>
        <taxon>Eurotiomycetes</taxon>
        <taxon>Eurotiomycetidae</taxon>
        <taxon>Eurotiales</taxon>
        <taxon>Aspergillaceae</taxon>
        <taxon>Aspergillus</taxon>
        <taxon>Aspergillus subgen. Nidulantes</taxon>
    </lineage>
</organism>
<reference evidence="3" key="1">
    <citation type="journal article" date="2005" name="Nature">
        <title>Sequencing of Aspergillus nidulans and comparative analysis with A. fumigatus and A. oryzae.</title>
        <authorList>
            <person name="Galagan J.E."/>
            <person name="Calvo S.E."/>
            <person name="Cuomo C."/>
            <person name="Ma L.J."/>
            <person name="Wortman J.R."/>
            <person name="Batzoglou S."/>
            <person name="Lee S.I."/>
            <person name="Basturkmen M."/>
            <person name="Spevak C.C."/>
            <person name="Clutterbuck J."/>
            <person name="Kapitonov V."/>
            <person name="Jurka J."/>
            <person name="Scazzocchio C."/>
            <person name="Farman M."/>
            <person name="Butler J."/>
            <person name="Purcell S."/>
            <person name="Harris S."/>
            <person name="Braus G.H."/>
            <person name="Draht O."/>
            <person name="Busch S."/>
            <person name="D'Enfert C."/>
            <person name="Bouchier C."/>
            <person name="Goldman G.H."/>
            <person name="Bell-Pedersen D."/>
            <person name="Griffiths-Jones S."/>
            <person name="Doonan J.H."/>
            <person name="Yu J."/>
            <person name="Vienken K."/>
            <person name="Pain A."/>
            <person name="Freitag M."/>
            <person name="Selker E.U."/>
            <person name="Archer D.B."/>
            <person name="Penalva M.A."/>
            <person name="Oakley B.R."/>
            <person name="Momany M."/>
            <person name="Tanaka T."/>
            <person name="Kumagai T."/>
            <person name="Asai K."/>
            <person name="Machida M."/>
            <person name="Nierman W.C."/>
            <person name="Denning D.W."/>
            <person name="Caddick M."/>
            <person name="Hynes M."/>
            <person name="Paoletti M."/>
            <person name="Fischer R."/>
            <person name="Miller B."/>
            <person name="Dyer P."/>
            <person name="Sachs M.S."/>
            <person name="Osmani S.A."/>
            <person name="Birren B.W."/>
        </authorList>
    </citation>
    <scope>NUCLEOTIDE SEQUENCE [LARGE SCALE GENOMIC DNA]</scope>
    <source>
        <strain evidence="3">FGSC A4 / ATCC 38163 / CBS 112.46 / NRRL 194 / M139</strain>
    </source>
</reference>
<dbReference type="GeneID" id="74896894"/>
<dbReference type="Proteomes" id="UP000000560">
    <property type="component" value="Chromosome VIII"/>
</dbReference>
<gene>
    <name evidence="2" type="ORF">ANIA_11287</name>
</gene>
<evidence type="ECO:0000256" key="1">
    <source>
        <dbReference type="SAM" id="MobiDB-lite"/>
    </source>
</evidence>
<keyword evidence="3" id="KW-1185">Reference proteome</keyword>
<feature type="compositionally biased region" description="Basic and acidic residues" evidence="1">
    <location>
        <begin position="1"/>
        <end position="13"/>
    </location>
</feature>
<accession>C8VTX7</accession>
<dbReference type="EMBL" id="BN001308">
    <property type="protein sequence ID" value="CBF88291.1"/>
    <property type="molecule type" value="Genomic_DNA"/>
</dbReference>
<dbReference type="InParanoid" id="C8VTX7"/>
<evidence type="ECO:0000313" key="3">
    <source>
        <dbReference type="Proteomes" id="UP000000560"/>
    </source>
</evidence>
<dbReference type="RefSeq" id="XP_050469079.1">
    <property type="nucleotide sequence ID" value="XM_050613250.1"/>
</dbReference>
<dbReference type="KEGG" id="ani:ANIA_11287"/>
<reference evidence="3" key="2">
    <citation type="journal article" date="2009" name="Fungal Genet. Biol.">
        <title>The 2008 update of the Aspergillus nidulans genome annotation: a community effort.</title>
        <authorList>
            <person name="Wortman J.R."/>
            <person name="Gilsenan J.M."/>
            <person name="Joardar V."/>
            <person name="Deegan J."/>
            <person name="Clutterbuck J."/>
            <person name="Andersen M.R."/>
            <person name="Archer D."/>
            <person name="Bencina M."/>
            <person name="Braus G."/>
            <person name="Coutinho P."/>
            <person name="von Dohren H."/>
            <person name="Doonan J."/>
            <person name="Driessen A.J."/>
            <person name="Durek P."/>
            <person name="Espeso E."/>
            <person name="Fekete E."/>
            <person name="Flipphi M."/>
            <person name="Estrada C.G."/>
            <person name="Geysens S."/>
            <person name="Goldman G."/>
            <person name="de Groot P.W."/>
            <person name="Hansen K."/>
            <person name="Harris S.D."/>
            <person name="Heinekamp T."/>
            <person name="Helmstaedt K."/>
            <person name="Henrissat B."/>
            <person name="Hofmann G."/>
            <person name="Homan T."/>
            <person name="Horio T."/>
            <person name="Horiuchi H."/>
            <person name="James S."/>
            <person name="Jones M."/>
            <person name="Karaffa L."/>
            <person name="Karanyi Z."/>
            <person name="Kato M."/>
            <person name="Keller N."/>
            <person name="Kelly D.E."/>
            <person name="Kiel J.A."/>
            <person name="Kim J.M."/>
            <person name="van der Klei I.J."/>
            <person name="Klis F.M."/>
            <person name="Kovalchuk A."/>
            <person name="Krasevec N."/>
            <person name="Kubicek C.P."/>
            <person name="Liu B."/>
            <person name="Maccabe A."/>
            <person name="Meyer V."/>
            <person name="Mirabito P."/>
            <person name="Miskei M."/>
            <person name="Mos M."/>
            <person name="Mullins J."/>
            <person name="Nelson D.R."/>
            <person name="Nielsen J."/>
            <person name="Oakley B.R."/>
            <person name="Osmani S.A."/>
            <person name="Pakula T."/>
            <person name="Paszewski A."/>
            <person name="Paulsen I."/>
            <person name="Pilsyk S."/>
            <person name="Pocsi I."/>
            <person name="Punt P.J."/>
            <person name="Ram A.F."/>
            <person name="Ren Q."/>
            <person name="Robellet X."/>
            <person name="Robson G."/>
            <person name="Seiboth B."/>
            <person name="van Solingen P."/>
            <person name="Specht T."/>
            <person name="Sun J."/>
            <person name="Taheri-Talesh N."/>
            <person name="Takeshita N."/>
            <person name="Ussery D."/>
            <person name="vanKuyk P.A."/>
            <person name="Visser H."/>
            <person name="van de Vondervoort P.J."/>
            <person name="de Vries R.P."/>
            <person name="Walton J."/>
            <person name="Xiang X."/>
            <person name="Xiong Y."/>
            <person name="Zeng A.P."/>
            <person name="Brandt B.W."/>
            <person name="Cornell M.J."/>
            <person name="van den Hondel C.A."/>
            <person name="Visser J."/>
            <person name="Oliver S.G."/>
            <person name="Turner G."/>
        </authorList>
    </citation>
    <scope>GENOME REANNOTATION</scope>
    <source>
        <strain evidence="3">FGSC A4 / ATCC 38163 / CBS 112.46 / NRRL 194 / M139</strain>
    </source>
</reference>
<feature type="region of interest" description="Disordered" evidence="1">
    <location>
        <begin position="1"/>
        <end position="57"/>
    </location>
</feature>
<sequence length="88" mass="9499">MPQHEMTKSDSERIQSSQAKSGGDMSLGGFASRALSAGTAGSIPSPRPLLPATRTRVPDLQADLIRPHLAVMRGREEDKIDPEAEDSW</sequence>
<dbReference type="OrthoDB" id="5988651at2759"/>
<proteinExistence type="predicted"/>
<dbReference type="VEuPathDB" id="FungiDB:AN11287"/>
<evidence type="ECO:0000313" key="2">
    <source>
        <dbReference type="EMBL" id="CBF88291.1"/>
    </source>
</evidence>
<dbReference type="HOGENOM" id="CLU_2469068_0_0_1"/>
<dbReference type="AlphaFoldDB" id="C8VTX7"/>